<dbReference type="SMART" id="SM00034">
    <property type="entry name" value="CLECT"/>
    <property type="match status" value="1"/>
</dbReference>
<evidence type="ECO:0000256" key="3">
    <source>
        <dbReference type="ARBA" id="ARBA00022968"/>
    </source>
</evidence>
<evidence type="ECO:0000256" key="5">
    <source>
        <dbReference type="ARBA" id="ARBA00023157"/>
    </source>
</evidence>
<dbReference type="Gene3D" id="3.10.100.10">
    <property type="entry name" value="Mannose-Binding Protein A, subunit A"/>
    <property type="match status" value="1"/>
</dbReference>
<reference evidence="8 9" key="1">
    <citation type="journal article" date="2012" name="Genome Biol.">
        <title>Sequencing three crocodilian genomes to illuminate the evolution of archosaurs and amniotes.</title>
        <authorList>
            <person name="St John J.A."/>
            <person name="Braun E.L."/>
            <person name="Isberg S.R."/>
            <person name="Miles L.G."/>
            <person name="Chong A.Y."/>
            <person name="Gongora J."/>
            <person name="Dalzell P."/>
            <person name="Moran C."/>
            <person name="Bed'hom B."/>
            <person name="Abzhanov A."/>
            <person name="Burgess S.C."/>
            <person name="Cooksey A.M."/>
            <person name="Castoe T.A."/>
            <person name="Crawford N.G."/>
            <person name="Densmore L.D."/>
            <person name="Drew J.C."/>
            <person name="Edwards S.V."/>
            <person name="Faircloth B.C."/>
            <person name="Fujita M.K."/>
            <person name="Greenwold M.J."/>
            <person name="Hoffmann F.G."/>
            <person name="Howard J.M."/>
            <person name="Iguchi T."/>
            <person name="Janes D.E."/>
            <person name="Khan S.Y."/>
            <person name="Kohno S."/>
            <person name="de Koning A.J."/>
            <person name="Lance S.L."/>
            <person name="McCarthy F.M."/>
            <person name="McCormack J.E."/>
            <person name="Merchant M.E."/>
            <person name="Peterson D.G."/>
            <person name="Pollock D.D."/>
            <person name="Pourmand N."/>
            <person name="Raney B.J."/>
            <person name="Roessler K.A."/>
            <person name="Sanford J.R."/>
            <person name="Sawyer R.H."/>
            <person name="Schmidt C.J."/>
            <person name="Triplett E.W."/>
            <person name="Tuberville T.D."/>
            <person name="Venegas-Anaya M."/>
            <person name="Howard J.T."/>
            <person name="Jarvis E.D."/>
            <person name="Guillette L.J.Jr."/>
            <person name="Glenn T.C."/>
            <person name="Green R.E."/>
            <person name="Ray D.A."/>
        </authorList>
    </citation>
    <scope>NUCLEOTIDE SEQUENCE [LARGE SCALE GENOMIC DNA]</scope>
    <source>
        <strain evidence="8">KSC_2009_1</strain>
    </source>
</reference>
<gene>
    <name evidence="8" type="primary">KLRF1</name>
    <name evidence="8" type="ORF">Y1Q_0006853</name>
</gene>
<evidence type="ECO:0000256" key="1">
    <source>
        <dbReference type="ARBA" id="ARBA00004606"/>
    </source>
</evidence>
<dbReference type="PANTHER" id="PTHR46784">
    <property type="entry name" value="KILLER CELL LECTIN-LIKE RECEPTOR SUBFAMILY B MEMBER 1"/>
    <property type="match status" value="1"/>
</dbReference>
<dbReference type="InterPro" id="IPR016187">
    <property type="entry name" value="CTDL_fold"/>
</dbReference>
<dbReference type="PANTHER" id="PTHR46784:SF1">
    <property type="entry name" value="KILLER CELL LECTIN-LIKE RECEPTOR SUBFAMILY B MEMBER 1"/>
    <property type="match status" value="1"/>
</dbReference>
<dbReference type="Pfam" id="PF00059">
    <property type="entry name" value="Lectin_C"/>
    <property type="match status" value="1"/>
</dbReference>
<comment type="subcellular location">
    <subcellularLocation>
        <location evidence="1">Membrane</location>
        <topology evidence="1">Single-pass type II membrane protein</topology>
    </subcellularLocation>
</comment>
<keyword evidence="9" id="KW-1185">Reference proteome</keyword>
<dbReference type="InterPro" id="IPR016186">
    <property type="entry name" value="C-type_lectin-like/link_sf"/>
</dbReference>
<name>A0A151M5U2_ALLMI</name>
<dbReference type="AlphaFoldDB" id="A0A151M5U2"/>
<dbReference type="GO" id="GO:0038023">
    <property type="term" value="F:signaling receptor activity"/>
    <property type="evidence" value="ECO:0007669"/>
    <property type="project" value="TreeGrafter"/>
</dbReference>
<dbReference type="InterPro" id="IPR051527">
    <property type="entry name" value="KLR_subfamily_B"/>
</dbReference>
<dbReference type="InterPro" id="IPR001304">
    <property type="entry name" value="C-type_lectin-like"/>
</dbReference>
<feature type="domain" description="C-type lectin" evidence="7">
    <location>
        <begin position="126"/>
        <end position="234"/>
    </location>
</feature>
<evidence type="ECO:0000256" key="2">
    <source>
        <dbReference type="ARBA" id="ARBA00022734"/>
    </source>
</evidence>
<evidence type="ECO:0000256" key="4">
    <source>
        <dbReference type="ARBA" id="ARBA00022989"/>
    </source>
</evidence>
<dbReference type="PROSITE" id="PS50041">
    <property type="entry name" value="C_TYPE_LECTIN_2"/>
    <property type="match status" value="1"/>
</dbReference>
<dbReference type="InterPro" id="IPR033992">
    <property type="entry name" value="NKR-like_CTLD"/>
</dbReference>
<keyword evidence="2" id="KW-0430">Lectin</keyword>
<protein>
    <submittedName>
        <fullName evidence="8">Killer cell lectin-like receptor subfamily F member 1</fullName>
    </submittedName>
</protein>
<evidence type="ECO:0000259" key="7">
    <source>
        <dbReference type="PROSITE" id="PS50041"/>
    </source>
</evidence>
<dbReference type="STRING" id="8496.A0A151M5U2"/>
<dbReference type="GO" id="GO:0030246">
    <property type="term" value="F:carbohydrate binding"/>
    <property type="evidence" value="ECO:0007669"/>
    <property type="project" value="UniProtKB-KW"/>
</dbReference>
<evidence type="ECO:0000313" key="8">
    <source>
        <dbReference type="EMBL" id="KYO19895.1"/>
    </source>
</evidence>
<keyword evidence="4 6" id="KW-1133">Transmembrane helix</keyword>
<dbReference type="CDD" id="cd03593">
    <property type="entry name" value="CLECT_NK_receptors_like"/>
    <property type="match status" value="1"/>
</dbReference>
<feature type="transmembrane region" description="Helical" evidence="6">
    <location>
        <begin position="35"/>
        <end position="56"/>
    </location>
</feature>
<organism evidence="8 9">
    <name type="scientific">Alligator mississippiensis</name>
    <name type="common">American alligator</name>
    <dbReference type="NCBI Taxonomy" id="8496"/>
    <lineage>
        <taxon>Eukaryota</taxon>
        <taxon>Metazoa</taxon>
        <taxon>Chordata</taxon>
        <taxon>Craniata</taxon>
        <taxon>Vertebrata</taxon>
        <taxon>Euteleostomi</taxon>
        <taxon>Archelosauria</taxon>
        <taxon>Archosauria</taxon>
        <taxon>Crocodylia</taxon>
        <taxon>Alligatoridae</taxon>
        <taxon>Alligatorinae</taxon>
        <taxon>Alligator</taxon>
    </lineage>
</organism>
<comment type="caution">
    <text evidence="8">The sequence shown here is derived from an EMBL/GenBank/DDBJ whole genome shotgun (WGS) entry which is preliminary data.</text>
</comment>
<keyword evidence="6" id="KW-0812">Transmembrane</keyword>
<proteinExistence type="predicted"/>
<dbReference type="EMBL" id="AKHW03006526">
    <property type="protein sequence ID" value="KYO19895.1"/>
    <property type="molecule type" value="Genomic_DNA"/>
</dbReference>
<accession>A0A151M5U2</accession>
<dbReference type="GO" id="GO:0009986">
    <property type="term" value="C:cell surface"/>
    <property type="evidence" value="ECO:0007669"/>
    <property type="project" value="TreeGrafter"/>
</dbReference>
<keyword evidence="3" id="KW-0735">Signal-anchor</keyword>
<keyword evidence="6" id="KW-0472">Membrane</keyword>
<sequence length="243" mass="27157">MAEDIVYADLNLPGATLPCPSRPHASPECPRWHQLFWKIGVAGYVTLLGIIVVLTLQVLQEPSAAGAASQACAGYGLMQRGSQSICNASQLENLVSDLRRVLCEPGQGSSAESSQCIFCPREWLLHKGKCYWVSKENKMWNSSSDDCTRRRSSLLVIQNQKEMGYIQTITQVINPIWIGLHFKSPERKWIWMNGSLLDEKLFPMQQGGDRNCGVLKRDQTDSETCSTELRWICQKAALLVLAV</sequence>
<evidence type="ECO:0000313" key="9">
    <source>
        <dbReference type="Proteomes" id="UP000050525"/>
    </source>
</evidence>
<dbReference type="SUPFAM" id="SSF56436">
    <property type="entry name" value="C-type lectin-like"/>
    <property type="match status" value="1"/>
</dbReference>
<dbReference type="GO" id="GO:0042269">
    <property type="term" value="P:regulation of natural killer cell mediated cytotoxicity"/>
    <property type="evidence" value="ECO:0007669"/>
    <property type="project" value="TreeGrafter"/>
</dbReference>
<dbReference type="GO" id="GO:0005886">
    <property type="term" value="C:plasma membrane"/>
    <property type="evidence" value="ECO:0007669"/>
    <property type="project" value="TreeGrafter"/>
</dbReference>
<evidence type="ECO:0000256" key="6">
    <source>
        <dbReference type="SAM" id="Phobius"/>
    </source>
</evidence>
<dbReference type="Proteomes" id="UP000050525">
    <property type="component" value="Unassembled WGS sequence"/>
</dbReference>
<keyword evidence="5" id="KW-1015">Disulfide bond</keyword>